<reference evidence="1" key="1">
    <citation type="submission" date="2023-04" db="EMBL/GenBank/DDBJ databases">
        <title>Phytophthora lilii NBRC 32176.</title>
        <authorList>
            <person name="Ichikawa N."/>
            <person name="Sato H."/>
            <person name="Tonouchi N."/>
        </authorList>
    </citation>
    <scope>NUCLEOTIDE SEQUENCE</scope>
    <source>
        <strain evidence="1">NBRC 32176</strain>
    </source>
</reference>
<comment type="caution">
    <text evidence="1">The sequence shown here is derived from an EMBL/GenBank/DDBJ whole genome shotgun (WGS) entry which is preliminary data.</text>
</comment>
<keyword evidence="2" id="KW-1185">Reference proteome</keyword>
<evidence type="ECO:0000313" key="2">
    <source>
        <dbReference type="Proteomes" id="UP001165083"/>
    </source>
</evidence>
<gene>
    <name evidence="1" type="ORF">Plil01_000372600</name>
</gene>
<evidence type="ECO:0000313" key="1">
    <source>
        <dbReference type="EMBL" id="GMF13229.1"/>
    </source>
</evidence>
<name>A0A9W6TH70_9STRA</name>
<proteinExistence type="predicted"/>
<dbReference type="AlphaFoldDB" id="A0A9W6TH70"/>
<sequence length="103" mass="11230">MLSAEKVDLQKHAKQVLRREMDATRQLALAAKSSGGNSISSSHKFLSQSQKVSSRSFVEGAPASVNRFHKTQVVYRKRPRADGSKIPYPAATLKSSAACVDIE</sequence>
<accession>A0A9W6TH70</accession>
<protein>
    <submittedName>
        <fullName evidence="1">Unnamed protein product</fullName>
    </submittedName>
</protein>
<organism evidence="1 2">
    <name type="scientific">Phytophthora lilii</name>
    <dbReference type="NCBI Taxonomy" id="2077276"/>
    <lineage>
        <taxon>Eukaryota</taxon>
        <taxon>Sar</taxon>
        <taxon>Stramenopiles</taxon>
        <taxon>Oomycota</taxon>
        <taxon>Peronosporomycetes</taxon>
        <taxon>Peronosporales</taxon>
        <taxon>Peronosporaceae</taxon>
        <taxon>Phytophthora</taxon>
    </lineage>
</organism>
<dbReference type="Proteomes" id="UP001165083">
    <property type="component" value="Unassembled WGS sequence"/>
</dbReference>
<dbReference type="EMBL" id="BSXW01000148">
    <property type="protein sequence ID" value="GMF13229.1"/>
    <property type="molecule type" value="Genomic_DNA"/>
</dbReference>